<feature type="transmembrane region" description="Helical" evidence="1">
    <location>
        <begin position="46"/>
        <end position="66"/>
    </location>
</feature>
<protein>
    <submittedName>
        <fullName evidence="3">Uncharacterized protein</fullName>
    </submittedName>
</protein>
<feature type="transmembrane region" description="Helical" evidence="1">
    <location>
        <begin position="6"/>
        <end position="25"/>
    </location>
</feature>
<evidence type="ECO:0000313" key="4">
    <source>
        <dbReference type="Proteomes" id="UP001244586"/>
    </source>
</evidence>
<evidence type="ECO:0000313" key="2">
    <source>
        <dbReference type="EMBL" id="MDG9788444.1"/>
    </source>
</evidence>
<accession>A0AAJ6LCJ1</accession>
<reference evidence="3 4" key="2">
    <citation type="submission" date="2023-04" db="EMBL/GenBank/DDBJ databases">
        <title>Acinetobacter johnsonii isolate AYTCM encoding NDM-1, OXA-58 and PER-1.</title>
        <authorList>
            <person name="Tian C."/>
            <person name="Wang S."/>
            <person name="Fan X."/>
            <person name="Xia D."/>
        </authorList>
    </citation>
    <scope>NUCLEOTIDE SEQUENCE [LARGE SCALE GENOMIC DNA]</scope>
    <source>
        <strain evidence="3 4">AYTCM</strain>
    </source>
</reference>
<feature type="transmembrane region" description="Helical" evidence="1">
    <location>
        <begin position="72"/>
        <end position="93"/>
    </location>
</feature>
<dbReference type="EMBL" id="JAOECG010000032">
    <property type="protein sequence ID" value="MDG9788444.1"/>
    <property type="molecule type" value="Genomic_DNA"/>
</dbReference>
<proteinExistence type="predicted"/>
<sequence>MIYALMFGLGIWCAIPVLMIWYLLLPKTYFLTFNGETPSRMSIFTHHFLSILTLFMILGLGIETAVKYPEGTIAPVFFLLSIILTLIFCVYFGRNKINLGDKRRV</sequence>
<organism evidence="3 4">
    <name type="scientific">Acinetobacter johnsonii</name>
    <dbReference type="NCBI Taxonomy" id="40214"/>
    <lineage>
        <taxon>Bacteria</taxon>
        <taxon>Pseudomonadati</taxon>
        <taxon>Pseudomonadota</taxon>
        <taxon>Gammaproteobacteria</taxon>
        <taxon>Moraxellales</taxon>
        <taxon>Moraxellaceae</taxon>
        <taxon>Acinetobacter</taxon>
    </lineage>
</organism>
<keyword evidence="4" id="KW-1185">Reference proteome</keyword>
<name>A0AAJ6LCJ1_ACIJO</name>
<reference evidence="2" key="1">
    <citation type="submission" date="2022-09" db="EMBL/GenBank/DDBJ databases">
        <title>Intensive care unit water sources are persistently colonized with multi-drug resistant bacteria and are the site of extensive horizontal gene transfer of antibiotic resistance genes.</title>
        <authorList>
            <person name="Diorio-Toth L."/>
        </authorList>
    </citation>
    <scope>NUCLEOTIDE SEQUENCE</scope>
    <source>
        <strain evidence="2">GD04065</strain>
    </source>
</reference>
<dbReference type="AlphaFoldDB" id="A0AAJ6LCJ1"/>
<gene>
    <name evidence="2" type="ORF">N7566_15930</name>
    <name evidence="3" type="ORF">QBJ73_13740</name>
</gene>
<dbReference type="RefSeq" id="WP_010326489.1">
    <property type="nucleotide sequence ID" value="NZ_CANMLB010000013.1"/>
</dbReference>
<keyword evidence="1" id="KW-1133">Transmembrane helix</keyword>
<keyword evidence="1" id="KW-0812">Transmembrane</keyword>
<dbReference type="Proteomes" id="UP001157887">
    <property type="component" value="Unassembled WGS sequence"/>
</dbReference>
<evidence type="ECO:0000313" key="3">
    <source>
        <dbReference type="EMBL" id="WMG17434.1"/>
    </source>
</evidence>
<dbReference type="EMBL" id="CP121776">
    <property type="protein sequence ID" value="WMG17434.1"/>
    <property type="molecule type" value="Genomic_DNA"/>
</dbReference>
<evidence type="ECO:0000256" key="1">
    <source>
        <dbReference type="SAM" id="Phobius"/>
    </source>
</evidence>
<keyword evidence="1" id="KW-0472">Membrane</keyword>
<dbReference type="Proteomes" id="UP001244586">
    <property type="component" value="Chromosome"/>
</dbReference>